<dbReference type="EMBL" id="BEGY01000045">
    <property type="protein sequence ID" value="GAX79750.1"/>
    <property type="molecule type" value="Genomic_DNA"/>
</dbReference>
<evidence type="ECO:0000313" key="2">
    <source>
        <dbReference type="EMBL" id="GAX79750.1"/>
    </source>
</evidence>
<dbReference type="STRING" id="1157962.A0A250XAG4"/>
<name>A0A250XAG4_9CHLO</name>
<dbReference type="PANTHER" id="PTHR33344">
    <property type="entry name" value="OS02G0761600 PROTEIN"/>
    <property type="match status" value="1"/>
</dbReference>
<proteinExistence type="predicted"/>
<feature type="transmembrane region" description="Helical" evidence="1">
    <location>
        <begin position="12"/>
        <end position="32"/>
    </location>
</feature>
<keyword evidence="1" id="KW-0812">Transmembrane</keyword>
<evidence type="ECO:0000256" key="1">
    <source>
        <dbReference type="SAM" id="Phobius"/>
    </source>
</evidence>
<gene>
    <name evidence="2" type="ORF">CEUSTIGMA_g7191.t1</name>
</gene>
<accession>A0A250XAG4</accession>
<keyword evidence="1" id="KW-1133">Transmembrane helix</keyword>
<dbReference type="Proteomes" id="UP000232323">
    <property type="component" value="Unassembled WGS sequence"/>
</dbReference>
<organism evidence="2 3">
    <name type="scientific">Chlamydomonas eustigma</name>
    <dbReference type="NCBI Taxonomy" id="1157962"/>
    <lineage>
        <taxon>Eukaryota</taxon>
        <taxon>Viridiplantae</taxon>
        <taxon>Chlorophyta</taxon>
        <taxon>core chlorophytes</taxon>
        <taxon>Chlorophyceae</taxon>
        <taxon>CS clade</taxon>
        <taxon>Chlamydomonadales</taxon>
        <taxon>Chlamydomonadaceae</taxon>
        <taxon>Chlamydomonas</taxon>
    </lineage>
</organism>
<dbReference type="PANTHER" id="PTHR33344:SF7">
    <property type="entry name" value="TRANSMEMBRANE PROTEIN"/>
    <property type="match status" value="1"/>
</dbReference>
<evidence type="ECO:0008006" key="4">
    <source>
        <dbReference type="Google" id="ProtNLM"/>
    </source>
</evidence>
<keyword evidence="3" id="KW-1185">Reference proteome</keyword>
<reference evidence="2 3" key="1">
    <citation type="submission" date="2017-08" db="EMBL/GenBank/DDBJ databases">
        <title>Acidophilic green algal genome provides insights into adaptation to an acidic environment.</title>
        <authorList>
            <person name="Hirooka S."/>
            <person name="Hirose Y."/>
            <person name="Kanesaki Y."/>
            <person name="Higuchi S."/>
            <person name="Fujiwara T."/>
            <person name="Onuma R."/>
            <person name="Era A."/>
            <person name="Ohbayashi R."/>
            <person name="Uzuka A."/>
            <person name="Nozaki H."/>
            <person name="Yoshikawa H."/>
            <person name="Miyagishima S.Y."/>
        </authorList>
    </citation>
    <scope>NUCLEOTIDE SEQUENCE [LARGE SCALE GENOMIC DNA]</scope>
    <source>
        <strain evidence="2 3">NIES-2499</strain>
    </source>
</reference>
<evidence type="ECO:0000313" key="3">
    <source>
        <dbReference type="Proteomes" id="UP000232323"/>
    </source>
</evidence>
<dbReference type="AlphaFoldDB" id="A0A250XAG4"/>
<protein>
    <recommendedName>
        <fullName evidence="4">Apple domain-containing protein</fullName>
    </recommendedName>
</protein>
<dbReference type="OrthoDB" id="508259at2759"/>
<comment type="caution">
    <text evidence="2">The sequence shown here is derived from an EMBL/GenBank/DDBJ whole genome shotgun (WGS) entry which is preliminary data.</text>
</comment>
<sequence>MKSAAQTGEISVWKLVVIAALALGAGFLTFNFHHIIKVSHIHLSLAHSHRTTAFCAFAGCKLTEDLQDAPKVVPENSTADIKIPKVNSSTDSKIADVIDEEATKMLSARVCGSPAVDGYTHVVPKCLEDSPTAQWWKSYFAKGGKQKDLIAHIEKAADFDGLAVAWGIGNTKVSAEECAAACLAHMPGVIQGPFVNLPCNAFAFCPDDICFEPDAHTHHKGDCWLKFTEGPANPELNMRGTLPPEYRARHPKAPNVTQWWGGVLLPRGVLPTNGTYGPRWKW</sequence>
<keyword evidence="1" id="KW-0472">Membrane</keyword>